<evidence type="ECO:0000256" key="7">
    <source>
        <dbReference type="ARBA" id="ARBA00022741"/>
    </source>
</evidence>
<dbReference type="InterPro" id="IPR002312">
    <property type="entry name" value="Asp/Asn-tRNA-synth_IIb"/>
</dbReference>
<keyword evidence="9" id="KW-0648">Protein biosynthesis</keyword>
<dbReference type="InterPro" id="IPR004365">
    <property type="entry name" value="NA-bd_OB_tRNA"/>
</dbReference>
<comment type="similarity">
    <text evidence="2">Belongs to the class-II aminoacyl-tRNA synthetase family. Type 2 subfamily.</text>
</comment>
<evidence type="ECO:0000256" key="14">
    <source>
        <dbReference type="SAM" id="MobiDB-lite"/>
    </source>
</evidence>
<dbReference type="CDD" id="cd00776">
    <property type="entry name" value="AsxRS_core"/>
    <property type="match status" value="1"/>
</dbReference>
<dbReference type="FunFam" id="2.40.50.140:FF:000132">
    <property type="entry name" value="Aspartyl-tRNA synthetase, cytoplasmic"/>
    <property type="match status" value="1"/>
</dbReference>
<dbReference type="HAMAP" id="MF_02075">
    <property type="entry name" value="Asp_tRNA_synth_type2"/>
    <property type="match status" value="1"/>
</dbReference>
<keyword evidence="10" id="KW-0030">Aminoacyl-tRNA synthetase</keyword>
<feature type="domain" description="Aminoacyl-transfer RNA synthetases class-II family profile" evidence="15">
    <location>
        <begin position="250"/>
        <end position="560"/>
    </location>
</feature>
<gene>
    <name evidence="16" type="ORF">BT63DRAFT_41164</name>
</gene>
<evidence type="ECO:0000256" key="11">
    <source>
        <dbReference type="ARBA" id="ARBA00033155"/>
    </source>
</evidence>
<organism evidence="16 17">
    <name type="scientific">Microthyrium microscopicum</name>
    <dbReference type="NCBI Taxonomy" id="703497"/>
    <lineage>
        <taxon>Eukaryota</taxon>
        <taxon>Fungi</taxon>
        <taxon>Dikarya</taxon>
        <taxon>Ascomycota</taxon>
        <taxon>Pezizomycotina</taxon>
        <taxon>Dothideomycetes</taxon>
        <taxon>Dothideomycetes incertae sedis</taxon>
        <taxon>Microthyriales</taxon>
        <taxon>Microthyriaceae</taxon>
        <taxon>Microthyrium</taxon>
    </lineage>
</organism>
<accession>A0A6A6UVS9</accession>
<evidence type="ECO:0000256" key="8">
    <source>
        <dbReference type="ARBA" id="ARBA00022840"/>
    </source>
</evidence>
<dbReference type="Pfam" id="PF00152">
    <property type="entry name" value="tRNA-synt_2"/>
    <property type="match status" value="1"/>
</dbReference>
<feature type="compositionally biased region" description="Basic and acidic residues" evidence="14">
    <location>
        <begin position="28"/>
        <end position="59"/>
    </location>
</feature>
<dbReference type="GO" id="GO:0006422">
    <property type="term" value="P:aspartyl-tRNA aminoacylation"/>
    <property type="evidence" value="ECO:0007669"/>
    <property type="project" value="InterPro"/>
</dbReference>
<dbReference type="PROSITE" id="PS50862">
    <property type="entry name" value="AA_TRNA_LIGASE_II"/>
    <property type="match status" value="1"/>
</dbReference>
<dbReference type="NCBIfam" id="NF003483">
    <property type="entry name" value="PRK05159.1"/>
    <property type="match status" value="1"/>
</dbReference>
<dbReference type="FunFam" id="3.30.930.10:FF:000038">
    <property type="entry name" value="Aspartate--tRNA ligase"/>
    <property type="match status" value="1"/>
</dbReference>
<name>A0A6A6UVS9_9PEZI</name>
<dbReference type="OrthoDB" id="372395at2759"/>
<keyword evidence="7" id="KW-0547">Nucleotide-binding</keyword>
<evidence type="ECO:0000256" key="3">
    <source>
        <dbReference type="ARBA" id="ARBA00012841"/>
    </source>
</evidence>
<proteinExistence type="inferred from homology"/>
<protein>
    <recommendedName>
        <fullName evidence="4">Aspartate--tRNA ligase, cytoplasmic</fullName>
        <ecNumber evidence="3">6.1.1.12</ecNumber>
    </recommendedName>
    <alternativeName>
        <fullName evidence="11">Aspartyl-tRNA synthetase</fullName>
    </alternativeName>
    <alternativeName>
        <fullName evidence="13">Probable aspartate--tRNA ligase, cytoplasmic</fullName>
    </alternativeName>
</protein>
<evidence type="ECO:0000256" key="6">
    <source>
        <dbReference type="ARBA" id="ARBA00022598"/>
    </source>
</evidence>
<reference evidence="16" key="1">
    <citation type="journal article" date="2020" name="Stud. Mycol.">
        <title>101 Dothideomycetes genomes: a test case for predicting lifestyles and emergence of pathogens.</title>
        <authorList>
            <person name="Haridas S."/>
            <person name="Albert R."/>
            <person name="Binder M."/>
            <person name="Bloem J."/>
            <person name="Labutti K."/>
            <person name="Salamov A."/>
            <person name="Andreopoulos B."/>
            <person name="Baker S."/>
            <person name="Barry K."/>
            <person name="Bills G."/>
            <person name="Bluhm B."/>
            <person name="Cannon C."/>
            <person name="Castanera R."/>
            <person name="Culley D."/>
            <person name="Daum C."/>
            <person name="Ezra D."/>
            <person name="Gonzalez J."/>
            <person name="Henrissat B."/>
            <person name="Kuo A."/>
            <person name="Liang C."/>
            <person name="Lipzen A."/>
            <person name="Lutzoni F."/>
            <person name="Magnuson J."/>
            <person name="Mondo S."/>
            <person name="Nolan M."/>
            <person name="Ohm R."/>
            <person name="Pangilinan J."/>
            <person name="Park H.-J."/>
            <person name="Ramirez L."/>
            <person name="Alfaro M."/>
            <person name="Sun H."/>
            <person name="Tritt A."/>
            <person name="Yoshinaga Y."/>
            <person name="Zwiers L.-H."/>
            <person name="Turgeon B."/>
            <person name="Goodwin S."/>
            <person name="Spatafora J."/>
            <person name="Crous P."/>
            <person name="Grigoriev I."/>
        </authorList>
    </citation>
    <scope>NUCLEOTIDE SEQUENCE</scope>
    <source>
        <strain evidence="16">CBS 115976</strain>
    </source>
</reference>
<comment type="subcellular location">
    <subcellularLocation>
        <location evidence="1">Cytoplasm</location>
    </subcellularLocation>
</comment>
<dbReference type="AlphaFoldDB" id="A0A6A6UVS9"/>
<evidence type="ECO:0000256" key="2">
    <source>
        <dbReference type="ARBA" id="ARBA00005312"/>
    </source>
</evidence>
<evidence type="ECO:0000256" key="10">
    <source>
        <dbReference type="ARBA" id="ARBA00023146"/>
    </source>
</evidence>
<dbReference type="EC" id="6.1.1.12" evidence="3"/>
<dbReference type="GO" id="GO:0005524">
    <property type="term" value="F:ATP binding"/>
    <property type="evidence" value="ECO:0007669"/>
    <property type="project" value="UniProtKB-KW"/>
</dbReference>
<dbReference type="GO" id="GO:0005829">
    <property type="term" value="C:cytosol"/>
    <property type="evidence" value="ECO:0007669"/>
    <property type="project" value="TreeGrafter"/>
</dbReference>
<dbReference type="InterPro" id="IPR045864">
    <property type="entry name" value="aa-tRNA-synth_II/BPL/LPL"/>
</dbReference>
<evidence type="ECO:0000256" key="13">
    <source>
        <dbReference type="ARBA" id="ARBA00070516"/>
    </source>
</evidence>
<dbReference type="Gene3D" id="3.30.930.10">
    <property type="entry name" value="Bira Bifunctional Protein, Domain 2"/>
    <property type="match status" value="1"/>
</dbReference>
<dbReference type="InterPro" id="IPR004364">
    <property type="entry name" value="Aa-tRNA-synt_II"/>
</dbReference>
<keyword evidence="8" id="KW-0067">ATP-binding</keyword>
<dbReference type="GO" id="GO:0003723">
    <property type="term" value="F:RNA binding"/>
    <property type="evidence" value="ECO:0007669"/>
    <property type="project" value="TreeGrafter"/>
</dbReference>
<evidence type="ECO:0000256" key="1">
    <source>
        <dbReference type="ARBA" id="ARBA00004496"/>
    </source>
</evidence>
<dbReference type="Pfam" id="PF01336">
    <property type="entry name" value="tRNA_anti-codon"/>
    <property type="match status" value="1"/>
</dbReference>
<dbReference type="NCBIfam" id="TIGR00458">
    <property type="entry name" value="aspS_nondisc"/>
    <property type="match status" value="1"/>
</dbReference>
<sequence length="560" mass="63044">MSSEQTLPERPADVPSAEAAEGGEGGEGGEKLSKKALKKMEKEKEKAEKKRLQQEKEAAAKAQADANDVSKDKYGDTPIIGTADYKPLTQKRYKLHELAEIADGTNVLIRARVHNARSQSAKLAFLNLRDRLDTIQAVIAASETLSRQMVKFASTLSSESIVDVVGTVRGVTDPIKSASISNAELHIEELWVISRAPNQMPIQVEDAESRIPNENAAEEKTETGRPTVTLPTRLDNRVIDLRSTLNQAIFQIRDGVQQLFEEYLRKHDFLKIDTPKLLGAPSEGGANVFEVKYFDKKAYLAQSPQLYKQMMIAADYKRVFETAPVFRAENSNTTRHLTEYTSLDLEMEFEHDYHDVIHFIRDLLLYILQGLETRYTKQTERVRKEYKTEAFLVPKNPADVPIITFREGVALLKEAGTEISELEDINSTEEKQLGNLIRTKYNTDFYILTEYPLDARAFYTMPHKTDPRFSHSYDFMLRGQEVLSGAQRIHDQAMLKERCKVLGIDADGPGLKDYVNTFAYGCAPHAGGAFGAERIVLNWLGLGNVRLATLFPRDPSRLTP</sequence>
<dbReference type="SUPFAM" id="SSF50249">
    <property type="entry name" value="Nucleic acid-binding proteins"/>
    <property type="match status" value="1"/>
</dbReference>
<dbReference type="CDD" id="cd04320">
    <property type="entry name" value="AspRS_cyto_N"/>
    <property type="match status" value="1"/>
</dbReference>
<dbReference type="GO" id="GO:0004815">
    <property type="term" value="F:aspartate-tRNA ligase activity"/>
    <property type="evidence" value="ECO:0007669"/>
    <property type="project" value="UniProtKB-EC"/>
</dbReference>
<dbReference type="GO" id="GO:0017101">
    <property type="term" value="C:aminoacyl-tRNA synthetase multienzyme complex"/>
    <property type="evidence" value="ECO:0007669"/>
    <property type="project" value="TreeGrafter"/>
</dbReference>
<keyword evidence="5" id="KW-0963">Cytoplasm</keyword>
<dbReference type="PANTHER" id="PTHR43450">
    <property type="entry name" value="ASPARTYL-TRNA SYNTHETASE"/>
    <property type="match status" value="1"/>
</dbReference>
<evidence type="ECO:0000313" key="17">
    <source>
        <dbReference type="Proteomes" id="UP000799302"/>
    </source>
</evidence>
<evidence type="ECO:0000256" key="5">
    <source>
        <dbReference type="ARBA" id="ARBA00022490"/>
    </source>
</evidence>
<keyword evidence="6" id="KW-0436">Ligase</keyword>
<evidence type="ECO:0000256" key="12">
    <source>
        <dbReference type="ARBA" id="ARBA00047904"/>
    </source>
</evidence>
<keyword evidence="17" id="KW-1185">Reference proteome</keyword>
<dbReference type="EMBL" id="MU004230">
    <property type="protein sequence ID" value="KAF2675541.1"/>
    <property type="molecule type" value="Genomic_DNA"/>
</dbReference>
<evidence type="ECO:0000313" key="16">
    <source>
        <dbReference type="EMBL" id="KAF2675541.1"/>
    </source>
</evidence>
<dbReference type="InterPro" id="IPR004523">
    <property type="entry name" value="Asp-tRNA_synthase_2"/>
</dbReference>
<dbReference type="InterPro" id="IPR006195">
    <property type="entry name" value="aa-tRNA-synth_II"/>
</dbReference>
<evidence type="ECO:0000256" key="4">
    <source>
        <dbReference type="ARBA" id="ARBA00018853"/>
    </source>
</evidence>
<dbReference type="PRINTS" id="PR01042">
    <property type="entry name" value="TRNASYNTHASP"/>
</dbReference>
<feature type="region of interest" description="Disordered" evidence="14">
    <location>
        <begin position="1"/>
        <end position="70"/>
    </location>
</feature>
<comment type="catalytic activity">
    <reaction evidence="12">
        <text>tRNA(Asp) + L-aspartate + ATP = L-aspartyl-tRNA(Asp) + AMP + diphosphate</text>
        <dbReference type="Rhea" id="RHEA:19649"/>
        <dbReference type="Rhea" id="RHEA-COMP:9660"/>
        <dbReference type="Rhea" id="RHEA-COMP:9678"/>
        <dbReference type="ChEBI" id="CHEBI:29991"/>
        <dbReference type="ChEBI" id="CHEBI:30616"/>
        <dbReference type="ChEBI" id="CHEBI:33019"/>
        <dbReference type="ChEBI" id="CHEBI:78442"/>
        <dbReference type="ChEBI" id="CHEBI:78516"/>
        <dbReference type="ChEBI" id="CHEBI:456215"/>
        <dbReference type="EC" id="6.1.1.12"/>
    </reaction>
</comment>
<dbReference type="Gene3D" id="2.40.50.140">
    <property type="entry name" value="Nucleic acid-binding proteins"/>
    <property type="match status" value="1"/>
</dbReference>
<dbReference type="InterPro" id="IPR012340">
    <property type="entry name" value="NA-bd_OB-fold"/>
</dbReference>
<evidence type="ECO:0000259" key="15">
    <source>
        <dbReference type="PROSITE" id="PS50862"/>
    </source>
</evidence>
<dbReference type="SUPFAM" id="SSF55681">
    <property type="entry name" value="Class II aaRS and biotin synthetases"/>
    <property type="match status" value="1"/>
</dbReference>
<dbReference type="Proteomes" id="UP000799302">
    <property type="component" value="Unassembled WGS sequence"/>
</dbReference>
<dbReference type="PANTHER" id="PTHR43450:SF1">
    <property type="entry name" value="ASPARTATE--TRNA LIGASE, CYTOPLASMIC"/>
    <property type="match status" value="1"/>
</dbReference>
<evidence type="ECO:0000256" key="9">
    <source>
        <dbReference type="ARBA" id="ARBA00022917"/>
    </source>
</evidence>